<dbReference type="AlphaFoldDB" id="A0A8H7DPM7"/>
<feature type="compositionally biased region" description="Basic and acidic residues" evidence="1">
    <location>
        <begin position="94"/>
        <end position="112"/>
    </location>
</feature>
<gene>
    <name evidence="2" type="ORF">PC9H_009058</name>
</gene>
<evidence type="ECO:0000313" key="3">
    <source>
        <dbReference type="Proteomes" id="UP000623687"/>
    </source>
</evidence>
<dbReference type="RefSeq" id="XP_036629993.1">
    <property type="nucleotide sequence ID" value="XM_036778565.1"/>
</dbReference>
<sequence>MAASPPLQLSFNLGSKRPKDVQINNEDHVETKLVMYNQLSLQTREAPWYGLLVGTIMPHLRAIYSSASGNVKLDTYPQYELHYATDYTPDDLDKIRDPSWTPGHEKHERALDTPEVQGQFSAEGKGKTSAEVDRLLDHGLDGPKWGSSEVGGTRSQTKAAKAAANANVDHKNAESISTSTASTAPEDISVHTIRVTDAMFLIRMPLALYQTFFPDANIVPRLPAIAFKLKVPKARSPEDGETDHMITKTNATSTIKSAMPQIVQQAQFIFHMWSTLQVFWIVGACGRWVRFHRFKRTTTPPIDPTKICHQEYFVMVQYYTPSPTPATSIPWISATIPIIEEDGEYSDEFKALFKKAIQGATGEYSTGRAGGSSLRSARARIQCIFLD</sequence>
<protein>
    <submittedName>
        <fullName evidence="2">Uncharacterized protein</fullName>
    </submittedName>
</protein>
<dbReference type="GeneID" id="59378876"/>
<reference evidence="2" key="1">
    <citation type="submission" date="2019-07" db="EMBL/GenBank/DDBJ databases">
        <authorList>
            <person name="Palmer J.M."/>
        </authorList>
    </citation>
    <scope>NUCLEOTIDE SEQUENCE</scope>
    <source>
        <strain evidence="2">PC9</strain>
    </source>
</reference>
<evidence type="ECO:0000313" key="2">
    <source>
        <dbReference type="EMBL" id="KAF7426689.1"/>
    </source>
</evidence>
<feature type="region of interest" description="Disordered" evidence="1">
    <location>
        <begin position="94"/>
        <end position="128"/>
    </location>
</feature>
<name>A0A8H7DPM7_PLEOS</name>
<dbReference type="OrthoDB" id="3006720at2759"/>
<evidence type="ECO:0000256" key="1">
    <source>
        <dbReference type="SAM" id="MobiDB-lite"/>
    </source>
</evidence>
<dbReference type="VEuPathDB" id="FungiDB:PC9H_009058"/>
<dbReference type="EMBL" id="JACETU010000006">
    <property type="protein sequence ID" value="KAF7426689.1"/>
    <property type="molecule type" value="Genomic_DNA"/>
</dbReference>
<accession>A0A8H7DPM7</accession>
<comment type="caution">
    <text evidence="2">The sequence shown here is derived from an EMBL/GenBank/DDBJ whole genome shotgun (WGS) entry which is preliminary data.</text>
</comment>
<proteinExistence type="predicted"/>
<keyword evidence="3" id="KW-1185">Reference proteome</keyword>
<organism evidence="2 3">
    <name type="scientific">Pleurotus ostreatus</name>
    <name type="common">Oyster mushroom</name>
    <name type="synonym">White-rot fungus</name>
    <dbReference type="NCBI Taxonomy" id="5322"/>
    <lineage>
        <taxon>Eukaryota</taxon>
        <taxon>Fungi</taxon>
        <taxon>Dikarya</taxon>
        <taxon>Basidiomycota</taxon>
        <taxon>Agaricomycotina</taxon>
        <taxon>Agaricomycetes</taxon>
        <taxon>Agaricomycetidae</taxon>
        <taxon>Agaricales</taxon>
        <taxon>Pleurotineae</taxon>
        <taxon>Pleurotaceae</taxon>
        <taxon>Pleurotus</taxon>
    </lineage>
</organism>
<dbReference type="Proteomes" id="UP000623687">
    <property type="component" value="Unassembled WGS sequence"/>
</dbReference>